<reference evidence="3 4" key="1">
    <citation type="submission" date="2020-07" db="EMBL/GenBank/DDBJ databases">
        <title>Description of Limosilactobacillus balticus sp. nov., Limosilactobacillus agrestis sp. nov., Limosilactobacillus albertensis sp. nov., Limosilactobacillus rudii sp. nov., Limosilactobacillus fastidiosus sp. nov., five novel Limosilactobacillus species isolated from the vertebrate gastrointestinal tract, and proposal of 6 subspecies of Limosilactobacillus reuteri adapted to the gastrointestinal tract of specific vertebrate hosts.</title>
        <authorList>
            <person name="Li F."/>
            <person name="Cheng C."/>
            <person name="Zheng J."/>
            <person name="Quevedo R.M."/>
            <person name="Li J."/>
            <person name="Roos S."/>
            <person name="Gaenzle M.G."/>
            <person name="Walter J."/>
        </authorList>
    </citation>
    <scope>NUCLEOTIDE SEQUENCE [LARGE SCALE GENOMIC DNA]</scope>
    <source>
        <strain evidence="3 4">WF-MO7-1</strain>
    </source>
</reference>
<dbReference type="InterPro" id="IPR005269">
    <property type="entry name" value="LOG"/>
</dbReference>
<dbReference type="Proteomes" id="UP000544052">
    <property type="component" value="Unassembled WGS sequence"/>
</dbReference>
<dbReference type="SUPFAM" id="SSF102405">
    <property type="entry name" value="MCP/YpsA-like"/>
    <property type="match status" value="1"/>
</dbReference>
<dbReference type="EMBL" id="JACIUZ010000042">
    <property type="protein sequence ID" value="MBB1063516.1"/>
    <property type="molecule type" value="Genomic_DNA"/>
</dbReference>
<evidence type="ECO:0000313" key="3">
    <source>
        <dbReference type="EMBL" id="MBB1063516.1"/>
    </source>
</evidence>
<evidence type="ECO:0000256" key="2">
    <source>
        <dbReference type="RuleBase" id="RU363015"/>
    </source>
</evidence>
<dbReference type="Pfam" id="PF03641">
    <property type="entry name" value="Lysine_decarbox"/>
    <property type="match status" value="1"/>
</dbReference>
<dbReference type="InterPro" id="IPR031100">
    <property type="entry name" value="LOG_fam"/>
</dbReference>
<dbReference type="EC" id="3.2.2.n1" evidence="2"/>
<dbReference type="PANTHER" id="PTHR31223:SF70">
    <property type="entry name" value="LOG FAMILY PROTEIN YJL055W"/>
    <property type="match status" value="1"/>
</dbReference>
<sequence length="190" mass="21278">MIKSLAVYCGARNGNDEKYLKKAYELGEWLAAHLIDLVYGGGQFGIMGAVANGVLDKGGTVHGIITETLASRGAAYSKIQDLKIVPDMDQRKEKMMAMADGMLALPGGIGTLEEISQAASWITIGENLKPVAFYNQDGFYSPLERTFAHMCHEGFLEKTYFDSMYFSDDFNQILQFMEYYKAPKYRTYEK</sequence>
<keyword evidence="2" id="KW-0203">Cytokinin biosynthesis</keyword>
<evidence type="ECO:0000256" key="1">
    <source>
        <dbReference type="ARBA" id="ARBA00006763"/>
    </source>
</evidence>
<dbReference type="NCBIfam" id="TIGR00730">
    <property type="entry name" value="Rossman fold protein, TIGR00730 family"/>
    <property type="match status" value="1"/>
</dbReference>
<keyword evidence="4" id="KW-1185">Reference proteome</keyword>
<organism evidence="3 4">
    <name type="scientific">Limosilactobacillus fastidiosus</name>
    <dbReference type="NCBI Taxonomy" id="2759855"/>
    <lineage>
        <taxon>Bacteria</taxon>
        <taxon>Bacillati</taxon>
        <taxon>Bacillota</taxon>
        <taxon>Bacilli</taxon>
        <taxon>Lactobacillales</taxon>
        <taxon>Lactobacillaceae</taxon>
        <taxon>Limosilactobacillus</taxon>
    </lineage>
</organism>
<accession>A0ABR6E9F3</accession>
<dbReference type="PANTHER" id="PTHR31223">
    <property type="entry name" value="LOG FAMILY PROTEIN YJL055W"/>
    <property type="match status" value="1"/>
</dbReference>
<comment type="caution">
    <text evidence="3">The sequence shown here is derived from an EMBL/GenBank/DDBJ whole genome shotgun (WGS) entry which is preliminary data.</text>
</comment>
<proteinExistence type="inferred from homology"/>
<keyword evidence="2" id="KW-0378">Hydrolase</keyword>
<comment type="similarity">
    <text evidence="1 2">Belongs to the LOG family.</text>
</comment>
<name>A0ABR6E9F3_9LACO</name>
<dbReference type="RefSeq" id="WP_182583125.1">
    <property type="nucleotide sequence ID" value="NZ_JACIUZ010000042.1"/>
</dbReference>
<dbReference type="Gene3D" id="3.40.50.450">
    <property type="match status" value="1"/>
</dbReference>
<gene>
    <name evidence="3" type="ORF">H5R64_07060</name>
</gene>
<protein>
    <recommendedName>
        <fullName evidence="2">Cytokinin riboside 5'-monophosphate phosphoribohydrolase</fullName>
        <ecNumber evidence="2">3.2.2.n1</ecNumber>
    </recommendedName>
</protein>
<evidence type="ECO:0000313" key="4">
    <source>
        <dbReference type="Proteomes" id="UP000544052"/>
    </source>
</evidence>